<dbReference type="AlphaFoldDB" id="A0A158I1J1"/>
<evidence type="ECO:0000313" key="2">
    <source>
        <dbReference type="Proteomes" id="UP000054893"/>
    </source>
</evidence>
<protein>
    <submittedName>
        <fullName evidence="1">Uncharacterized protein</fullName>
    </submittedName>
</protein>
<dbReference type="EMBL" id="FCOC02000023">
    <property type="protein sequence ID" value="SAL50416.1"/>
    <property type="molecule type" value="Genomic_DNA"/>
</dbReference>
<organism evidence="1 2">
    <name type="scientific">Caballeronia sordidicola</name>
    <name type="common">Burkholderia sordidicola</name>
    <dbReference type="NCBI Taxonomy" id="196367"/>
    <lineage>
        <taxon>Bacteria</taxon>
        <taxon>Pseudomonadati</taxon>
        <taxon>Pseudomonadota</taxon>
        <taxon>Betaproteobacteria</taxon>
        <taxon>Burkholderiales</taxon>
        <taxon>Burkholderiaceae</taxon>
        <taxon>Caballeronia</taxon>
    </lineage>
</organism>
<dbReference type="Proteomes" id="UP000054893">
    <property type="component" value="Unassembled WGS sequence"/>
</dbReference>
<name>A0A158I1J1_CABSO</name>
<dbReference type="RefSeq" id="WP_060858325.1">
    <property type="nucleotide sequence ID" value="NZ_FCOC02000023.1"/>
</dbReference>
<sequence>MDSGLPLFGDAELTAQANALAQTVISIRTAQGKSLPRDLPVGSLEWETTALEFVRDIERVLEGGSD</sequence>
<proteinExistence type="predicted"/>
<gene>
    <name evidence="1" type="ORF">AWB64_05334</name>
</gene>
<reference evidence="1 2" key="1">
    <citation type="submission" date="2016-01" db="EMBL/GenBank/DDBJ databases">
        <authorList>
            <person name="Oliw E.H."/>
        </authorList>
    </citation>
    <scope>NUCLEOTIDE SEQUENCE [LARGE SCALE GENOMIC DNA]</scope>
    <source>
        <strain evidence="1">LMG 22029</strain>
    </source>
</reference>
<dbReference type="OrthoDB" id="9132218at2"/>
<evidence type="ECO:0000313" key="1">
    <source>
        <dbReference type="EMBL" id="SAL50416.1"/>
    </source>
</evidence>
<accession>A0A158I1J1</accession>